<evidence type="ECO:0000313" key="3">
    <source>
        <dbReference type="Proteomes" id="UP000267448"/>
    </source>
</evidence>
<dbReference type="GO" id="GO:0006355">
    <property type="term" value="P:regulation of DNA-templated transcription"/>
    <property type="evidence" value="ECO:0007669"/>
    <property type="project" value="InterPro"/>
</dbReference>
<dbReference type="SUPFAM" id="SSF46894">
    <property type="entry name" value="C-terminal effector domain of the bipartite response regulators"/>
    <property type="match status" value="1"/>
</dbReference>
<dbReference type="Gene3D" id="1.10.10.10">
    <property type="entry name" value="Winged helix-like DNA-binding domain superfamily/Winged helix DNA-binding domain"/>
    <property type="match status" value="1"/>
</dbReference>
<dbReference type="AlphaFoldDB" id="A0A3S0KU71"/>
<evidence type="ECO:0000259" key="1">
    <source>
        <dbReference type="SMART" id="SM00421"/>
    </source>
</evidence>
<dbReference type="InterPro" id="IPR016032">
    <property type="entry name" value="Sig_transdc_resp-reg_C-effctor"/>
</dbReference>
<keyword evidence="3" id="KW-1185">Reference proteome</keyword>
<dbReference type="Pfam" id="PF00196">
    <property type="entry name" value="GerE"/>
    <property type="match status" value="1"/>
</dbReference>
<protein>
    <recommendedName>
        <fullName evidence="1">HTH luxR-type domain-containing protein</fullName>
    </recommendedName>
</protein>
<dbReference type="InterPro" id="IPR000792">
    <property type="entry name" value="Tscrpt_reg_LuxR_C"/>
</dbReference>
<sequence length="248" mass="28208">MKNLILSGSSIVNTLKKELMTYGFNGFCYHLPLENNYISDVDLPKLKDFRPELIKREKFVVASDKRAINVREYYFRLFADKMDSGLAKKKKLGPNLWDGPNLATSSGVQLQRFLHLNDVHTVINWLVPLHCPWSGMFTLFTSENKDDILNTANDNHDAIDALLCLYAGHFTSKFIVELNPIANHGLLSKKSLKILAFISQGDSIETISENENLSIRGVCYHVDRIKNILKCSNRSQMVYKATKLGLIR</sequence>
<dbReference type="InterPro" id="IPR036388">
    <property type="entry name" value="WH-like_DNA-bd_sf"/>
</dbReference>
<reference evidence="2 3" key="1">
    <citation type="submission" date="2018-12" db="EMBL/GenBank/DDBJ databases">
        <authorList>
            <person name="Yu L."/>
        </authorList>
    </citation>
    <scope>NUCLEOTIDE SEQUENCE [LARGE SCALE GENOMIC DNA]</scope>
    <source>
        <strain evidence="2 3">HAW-EB2</strain>
    </source>
</reference>
<accession>A0A3S0KU71</accession>
<organism evidence="2 3">
    <name type="scientific">Shewanella canadensis</name>
    <dbReference type="NCBI Taxonomy" id="271096"/>
    <lineage>
        <taxon>Bacteria</taxon>
        <taxon>Pseudomonadati</taxon>
        <taxon>Pseudomonadota</taxon>
        <taxon>Gammaproteobacteria</taxon>
        <taxon>Alteromonadales</taxon>
        <taxon>Shewanellaceae</taxon>
        <taxon>Shewanella</taxon>
    </lineage>
</organism>
<proteinExistence type="predicted"/>
<dbReference type="SMART" id="SM00421">
    <property type="entry name" value="HTH_LUXR"/>
    <property type="match status" value="1"/>
</dbReference>
<dbReference type="OrthoDB" id="6115007at2"/>
<feature type="domain" description="HTH luxR-type" evidence="1">
    <location>
        <begin position="184"/>
        <end position="241"/>
    </location>
</feature>
<name>A0A3S0KU71_9GAMM</name>
<dbReference type="GO" id="GO:0003677">
    <property type="term" value="F:DNA binding"/>
    <property type="evidence" value="ECO:0007669"/>
    <property type="project" value="InterPro"/>
</dbReference>
<comment type="caution">
    <text evidence="2">The sequence shown here is derived from an EMBL/GenBank/DDBJ whole genome shotgun (WGS) entry which is preliminary data.</text>
</comment>
<gene>
    <name evidence="2" type="ORF">EKG38_16500</name>
</gene>
<evidence type="ECO:0000313" key="2">
    <source>
        <dbReference type="EMBL" id="RTR37884.1"/>
    </source>
</evidence>
<dbReference type="EMBL" id="RXNU01000009">
    <property type="protein sequence ID" value="RTR37884.1"/>
    <property type="molecule type" value="Genomic_DNA"/>
</dbReference>
<dbReference type="Proteomes" id="UP000267448">
    <property type="component" value="Unassembled WGS sequence"/>
</dbReference>
<dbReference type="RefSeq" id="WP_126521321.1">
    <property type="nucleotide sequence ID" value="NZ_RXNU01000009.1"/>
</dbReference>